<keyword evidence="1" id="KW-0175">Coiled coil</keyword>
<keyword evidence="3" id="KW-1185">Reference proteome</keyword>
<reference evidence="2" key="1">
    <citation type="submission" date="2021-03" db="EMBL/GenBank/DDBJ databases">
        <title>Chromosome level genome of the anhydrobiotic midge Polypedilum vanderplanki.</title>
        <authorList>
            <person name="Yoshida Y."/>
            <person name="Kikawada T."/>
            <person name="Gusev O."/>
        </authorList>
    </citation>
    <scope>NUCLEOTIDE SEQUENCE</scope>
    <source>
        <strain evidence="2">NIAS01</strain>
        <tissue evidence="2">Whole body or cell culture</tissue>
    </source>
</reference>
<evidence type="ECO:0000313" key="3">
    <source>
        <dbReference type="Proteomes" id="UP001107558"/>
    </source>
</evidence>
<gene>
    <name evidence="2" type="ORF">PVAND_012696</name>
</gene>
<organism evidence="2 3">
    <name type="scientific">Polypedilum vanderplanki</name>
    <name type="common">Sleeping chironomid midge</name>
    <dbReference type="NCBI Taxonomy" id="319348"/>
    <lineage>
        <taxon>Eukaryota</taxon>
        <taxon>Metazoa</taxon>
        <taxon>Ecdysozoa</taxon>
        <taxon>Arthropoda</taxon>
        <taxon>Hexapoda</taxon>
        <taxon>Insecta</taxon>
        <taxon>Pterygota</taxon>
        <taxon>Neoptera</taxon>
        <taxon>Endopterygota</taxon>
        <taxon>Diptera</taxon>
        <taxon>Nematocera</taxon>
        <taxon>Chironomoidea</taxon>
        <taxon>Chironomidae</taxon>
        <taxon>Chironominae</taxon>
        <taxon>Polypedilum</taxon>
        <taxon>Polypedilum</taxon>
    </lineage>
</organism>
<proteinExistence type="predicted"/>
<evidence type="ECO:0000256" key="1">
    <source>
        <dbReference type="SAM" id="Coils"/>
    </source>
</evidence>
<protein>
    <submittedName>
        <fullName evidence="2">Uncharacterized protein</fullName>
    </submittedName>
</protein>
<accession>A0A9J6CN71</accession>
<evidence type="ECO:0000313" key="2">
    <source>
        <dbReference type="EMBL" id="KAG5683413.1"/>
    </source>
</evidence>
<feature type="coiled-coil region" evidence="1">
    <location>
        <begin position="80"/>
        <end position="114"/>
    </location>
</feature>
<sequence>MTRVKKQTASARAKEEKAKKFKELSEDITNYVTKHRFHEVITAMMNEAYTRKTDNPWEFMVNYIITEQNLDIAKYYNAEVPVLQNENTNLKNQNINLMQENLCLKNELESLKNQLMSQTLTNSNDESVNYPVVYQSPIQEQQCDEILNNFPTVVDASNEDEEMCLNYPVVYQSSIQEHQSPIQEQQCDEILNNFPTNVEASNEDEEMTIDCNEEITDDAGYNFEPDFEPDYE</sequence>
<dbReference type="EMBL" id="JADBJN010000001">
    <property type="protein sequence ID" value="KAG5683413.1"/>
    <property type="molecule type" value="Genomic_DNA"/>
</dbReference>
<dbReference type="AlphaFoldDB" id="A0A9J6CN71"/>
<dbReference type="Proteomes" id="UP001107558">
    <property type="component" value="Chromosome 1"/>
</dbReference>
<name>A0A9J6CN71_POLVA</name>
<comment type="caution">
    <text evidence="2">The sequence shown here is derived from an EMBL/GenBank/DDBJ whole genome shotgun (WGS) entry which is preliminary data.</text>
</comment>